<keyword evidence="4" id="KW-0378">Hydrolase</keyword>
<reference evidence="7 8" key="1">
    <citation type="submission" date="2019-03" db="EMBL/GenBank/DDBJ databases">
        <title>Genomic Encyclopedia of Type Strains, Phase IV (KMG-IV): sequencing the most valuable type-strain genomes for metagenomic binning, comparative biology and taxonomic classification.</title>
        <authorList>
            <person name="Goeker M."/>
        </authorList>
    </citation>
    <scope>NUCLEOTIDE SEQUENCE [LARGE SCALE GENOMIC DNA]</scope>
    <source>
        <strain evidence="7 8">DSM 17474</strain>
    </source>
</reference>
<dbReference type="Proteomes" id="UP000294721">
    <property type="component" value="Unassembled WGS sequence"/>
</dbReference>
<evidence type="ECO:0000313" key="8">
    <source>
        <dbReference type="Proteomes" id="UP000294721"/>
    </source>
</evidence>
<keyword evidence="8" id="KW-1185">Reference proteome</keyword>
<gene>
    <name evidence="7" type="ORF">EV680_11138</name>
</gene>
<organism evidence="7 8">
    <name type="scientific">Uruburuella suis</name>
    <dbReference type="NCBI Taxonomy" id="252130"/>
    <lineage>
        <taxon>Bacteria</taxon>
        <taxon>Pseudomonadati</taxon>
        <taxon>Pseudomonadota</taxon>
        <taxon>Betaproteobacteria</taxon>
        <taxon>Neisseriales</taxon>
        <taxon>Neisseriaceae</taxon>
        <taxon>Uruburuella</taxon>
    </lineage>
</organism>
<comment type="similarity">
    <text evidence="6">Belongs to the Vsr family.</text>
</comment>
<dbReference type="PIRSF" id="PIRSF018267">
    <property type="entry name" value="VSR_endonuc"/>
    <property type="match status" value="1"/>
</dbReference>
<accession>A0ABY2BZ37</accession>
<evidence type="ECO:0000256" key="4">
    <source>
        <dbReference type="ARBA" id="ARBA00022801"/>
    </source>
</evidence>
<evidence type="ECO:0000313" key="7">
    <source>
        <dbReference type="EMBL" id="TCP06484.1"/>
    </source>
</evidence>
<sequence length="127" mass="14990">MSKIHGKETRLEILVRKFLFSQGFRYRKNDKRYAGKPDIVLPKYKTVVFIHGCFWHGHSCNKGHIPRSNTDFWQDKITKNRQRDIKNESSLQALGFKVVTIWECELKNKTVLESRLNRLVTEITKAV</sequence>
<evidence type="ECO:0000256" key="1">
    <source>
        <dbReference type="ARBA" id="ARBA00022722"/>
    </source>
</evidence>
<comment type="caution">
    <text evidence="7">The sequence shown here is derived from an EMBL/GenBank/DDBJ whole genome shotgun (WGS) entry which is preliminary data.</text>
</comment>
<evidence type="ECO:0000256" key="3">
    <source>
        <dbReference type="ARBA" id="ARBA00022763"/>
    </source>
</evidence>
<keyword evidence="1" id="KW-0540">Nuclease</keyword>
<dbReference type="NCBIfam" id="TIGR00632">
    <property type="entry name" value="vsr"/>
    <property type="match status" value="1"/>
</dbReference>
<keyword evidence="2 7" id="KW-0255">Endonuclease</keyword>
<dbReference type="Gene3D" id="3.40.960.10">
    <property type="entry name" value="VSR Endonuclease"/>
    <property type="match status" value="1"/>
</dbReference>
<evidence type="ECO:0000256" key="6">
    <source>
        <dbReference type="ARBA" id="ARBA00029466"/>
    </source>
</evidence>
<evidence type="ECO:0000256" key="2">
    <source>
        <dbReference type="ARBA" id="ARBA00022759"/>
    </source>
</evidence>
<dbReference type="CDD" id="cd00221">
    <property type="entry name" value="Vsr"/>
    <property type="match status" value="1"/>
</dbReference>
<dbReference type="InterPro" id="IPR011335">
    <property type="entry name" value="Restrct_endonuc-II-like"/>
</dbReference>
<proteinExistence type="inferred from homology"/>
<evidence type="ECO:0000256" key="5">
    <source>
        <dbReference type="ARBA" id="ARBA00023204"/>
    </source>
</evidence>
<name>A0ABY2BZ37_9NEIS</name>
<dbReference type="InterPro" id="IPR004603">
    <property type="entry name" value="DNA_mismatch_endonuc_vsr"/>
</dbReference>
<keyword evidence="3" id="KW-0227">DNA damage</keyword>
<protein>
    <submittedName>
        <fullName evidence="7">T/G mismatch-specific endonuclease</fullName>
    </submittedName>
</protein>
<dbReference type="EMBL" id="SLXE01000011">
    <property type="protein sequence ID" value="TCP06484.1"/>
    <property type="molecule type" value="Genomic_DNA"/>
</dbReference>
<keyword evidence="5" id="KW-0234">DNA repair</keyword>
<dbReference type="SUPFAM" id="SSF52980">
    <property type="entry name" value="Restriction endonuclease-like"/>
    <property type="match status" value="1"/>
</dbReference>
<dbReference type="Pfam" id="PF03852">
    <property type="entry name" value="Vsr"/>
    <property type="match status" value="1"/>
</dbReference>
<dbReference type="GO" id="GO:0004519">
    <property type="term" value="F:endonuclease activity"/>
    <property type="evidence" value="ECO:0007669"/>
    <property type="project" value="UniProtKB-KW"/>
</dbReference>